<dbReference type="PANTHER" id="PTHR11608:SF0">
    <property type="entry name" value="BIFUNCTIONAL PROTEIN PYRR"/>
    <property type="match status" value="1"/>
</dbReference>
<dbReference type="AlphaFoldDB" id="A0A381X5W3"/>
<evidence type="ECO:0000256" key="3">
    <source>
        <dbReference type="ARBA" id="ARBA00023163"/>
    </source>
</evidence>
<proteinExistence type="inferred from homology"/>
<evidence type="ECO:0000256" key="1">
    <source>
        <dbReference type="ARBA" id="ARBA00005565"/>
    </source>
</evidence>
<dbReference type="EMBL" id="UINC01014008">
    <property type="protein sequence ID" value="SVA60058.1"/>
    <property type="molecule type" value="Genomic_DNA"/>
</dbReference>
<dbReference type="PANTHER" id="PTHR11608">
    <property type="entry name" value="BIFUNCTIONAL PROTEIN PYRR"/>
    <property type="match status" value="1"/>
</dbReference>
<keyword evidence="3" id="KW-0804">Transcription</keyword>
<dbReference type="InterPro" id="IPR000836">
    <property type="entry name" value="PRTase_dom"/>
</dbReference>
<dbReference type="InterPro" id="IPR029057">
    <property type="entry name" value="PRTase-like"/>
</dbReference>
<gene>
    <name evidence="5" type="ORF">METZ01_LOCUS112912</name>
</gene>
<dbReference type="NCBIfam" id="NF003549">
    <property type="entry name" value="PRK05205.1-5"/>
    <property type="match status" value="1"/>
</dbReference>
<feature type="domain" description="Phosphoribosyltransferase" evidence="4">
    <location>
        <begin position="6"/>
        <end position="166"/>
    </location>
</feature>
<dbReference type="FunFam" id="3.40.50.2020:FF:000020">
    <property type="entry name" value="Bifunctional protein PyrR"/>
    <property type="match status" value="1"/>
</dbReference>
<comment type="similarity">
    <text evidence="1">Belongs to the purine/pyrimidine phosphoribosyltransferase family. PyrR subfamily.</text>
</comment>
<sequence length="180" mass="20542">MEQEKKIMDHKMITSKVIRMSHEIVEKNQVIEDIVMVGIHNRGVPLSRRIKNKIREITDIELALGSLDITFHRDDFRERLVIPQIKGTNIDFSLDEKVVILVDDVLYTGRTIRAALDELNSFGRPSAVKLAVLVDRGHRELPIRADFVGKNIPTHDGEHVAVRLQESDNEDGVFLIRDSS</sequence>
<name>A0A381X5W3_9ZZZZ</name>
<dbReference type="HAMAP" id="MF_01219">
    <property type="entry name" value="PyrR"/>
    <property type="match status" value="1"/>
</dbReference>
<accession>A0A381X5W3</accession>
<dbReference type="Pfam" id="PF00156">
    <property type="entry name" value="Pribosyltran"/>
    <property type="match status" value="1"/>
</dbReference>
<dbReference type="CDD" id="cd06223">
    <property type="entry name" value="PRTases_typeI"/>
    <property type="match status" value="1"/>
</dbReference>
<organism evidence="5">
    <name type="scientific">marine metagenome</name>
    <dbReference type="NCBI Taxonomy" id="408172"/>
    <lineage>
        <taxon>unclassified sequences</taxon>
        <taxon>metagenomes</taxon>
        <taxon>ecological metagenomes</taxon>
    </lineage>
</organism>
<dbReference type="InterPro" id="IPR050137">
    <property type="entry name" value="PyrR_bifunctional"/>
</dbReference>
<evidence type="ECO:0000259" key="4">
    <source>
        <dbReference type="Pfam" id="PF00156"/>
    </source>
</evidence>
<evidence type="ECO:0000313" key="5">
    <source>
        <dbReference type="EMBL" id="SVA60058.1"/>
    </source>
</evidence>
<dbReference type="Gene3D" id="3.40.50.2020">
    <property type="match status" value="1"/>
</dbReference>
<keyword evidence="2" id="KW-0805">Transcription regulation</keyword>
<protein>
    <recommendedName>
        <fullName evidence="4">Phosphoribosyltransferase domain-containing protein</fullName>
    </recommendedName>
</protein>
<dbReference type="NCBIfam" id="NF003545">
    <property type="entry name" value="PRK05205.1-1"/>
    <property type="match status" value="1"/>
</dbReference>
<dbReference type="InterPro" id="IPR023050">
    <property type="entry name" value="PyrR"/>
</dbReference>
<evidence type="ECO:0000256" key="2">
    <source>
        <dbReference type="ARBA" id="ARBA00023015"/>
    </source>
</evidence>
<reference evidence="5" key="1">
    <citation type="submission" date="2018-05" db="EMBL/GenBank/DDBJ databases">
        <authorList>
            <person name="Lanie J.A."/>
            <person name="Ng W.-L."/>
            <person name="Kazmierczak K.M."/>
            <person name="Andrzejewski T.M."/>
            <person name="Davidsen T.M."/>
            <person name="Wayne K.J."/>
            <person name="Tettelin H."/>
            <person name="Glass J.I."/>
            <person name="Rusch D."/>
            <person name="Podicherti R."/>
            <person name="Tsui H.-C.T."/>
            <person name="Winkler M.E."/>
        </authorList>
    </citation>
    <scope>NUCLEOTIDE SEQUENCE</scope>
</reference>
<dbReference type="SUPFAM" id="SSF53271">
    <property type="entry name" value="PRTase-like"/>
    <property type="match status" value="1"/>
</dbReference>